<sequence>MFDWIRNHSLIEYIEEEPRIDVSHPGFRMEQLLLDQEPEQMTALAQFFAAVSVWGNDNTMNIIPVDDEEVRKLVMDELSIHYQNVRLCIEEHRTQLVYLQQMKAKSAELFATANPKFMMVLEDLYREPRSKDQMHLMGKKRSLLYYSVDPSSLTSFDVDGTASLKLLLNQTYFERGESFVLQPRGWVFDDGLSESLALRFFAGFVPALTLVVDGETDQVISLELSRAEIRHQVELIGARPSAPRRNNHFLYLDLGGGLVYVIDLEGQPEVKTWEDINKRDVYKLAEKERFAQFDHERAEPISGGVGILLDQDSIESLLETVNRELKKG</sequence>
<reference evidence="2" key="1">
    <citation type="journal article" date="2019" name="Int. J. Syst. Evol. Microbiol.">
        <title>The Global Catalogue of Microorganisms (GCM) 10K type strain sequencing project: providing services to taxonomists for standard genome sequencing and annotation.</title>
        <authorList>
            <consortium name="The Broad Institute Genomics Platform"/>
            <consortium name="The Broad Institute Genome Sequencing Center for Infectious Disease"/>
            <person name="Wu L."/>
            <person name="Ma J."/>
        </authorList>
    </citation>
    <scope>NUCLEOTIDE SEQUENCE [LARGE SCALE GENOMIC DNA]</scope>
    <source>
        <strain evidence="2">CCUG 59189</strain>
    </source>
</reference>
<accession>A0ABW3S0P4</accession>
<keyword evidence="2" id="KW-1185">Reference proteome</keyword>
<dbReference type="Proteomes" id="UP001597262">
    <property type="component" value="Unassembled WGS sequence"/>
</dbReference>
<dbReference type="EMBL" id="JBHTLM010000011">
    <property type="protein sequence ID" value="MFD1177730.1"/>
    <property type="molecule type" value="Genomic_DNA"/>
</dbReference>
<comment type="caution">
    <text evidence="1">The sequence shown here is derived from an EMBL/GenBank/DDBJ whole genome shotgun (WGS) entry which is preliminary data.</text>
</comment>
<protein>
    <recommendedName>
        <fullName evidence="3">DUF4868 domain-containing protein</fullName>
    </recommendedName>
</protein>
<evidence type="ECO:0008006" key="3">
    <source>
        <dbReference type="Google" id="ProtNLM"/>
    </source>
</evidence>
<name>A0ABW3S0P4_9BACL</name>
<organism evidence="1 2">
    <name type="scientific">Paenibacillus puldeungensis</name>
    <dbReference type="NCBI Taxonomy" id="696536"/>
    <lineage>
        <taxon>Bacteria</taxon>
        <taxon>Bacillati</taxon>
        <taxon>Bacillota</taxon>
        <taxon>Bacilli</taxon>
        <taxon>Bacillales</taxon>
        <taxon>Paenibacillaceae</taxon>
        <taxon>Paenibacillus</taxon>
    </lineage>
</organism>
<gene>
    <name evidence="1" type="ORF">ACFQ3W_15670</name>
</gene>
<evidence type="ECO:0000313" key="2">
    <source>
        <dbReference type="Proteomes" id="UP001597262"/>
    </source>
</evidence>
<dbReference type="RefSeq" id="WP_379320177.1">
    <property type="nucleotide sequence ID" value="NZ_JBHTLM010000011.1"/>
</dbReference>
<evidence type="ECO:0000313" key="1">
    <source>
        <dbReference type="EMBL" id="MFD1177730.1"/>
    </source>
</evidence>
<proteinExistence type="predicted"/>